<proteinExistence type="predicted"/>
<keyword evidence="2" id="KW-1185">Reference proteome</keyword>
<dbReference type="Proteomes" id="UP000682811">
    <property type="component" value="Unassembled WGS sequence"/>
</dbReference>
<evidence type="ECO:0000313" key="2">
    <source>
        <dbReference type="Proteomes" id="UP000682811"/>
    </source>
</evidence>
<name>A0A920CSF5_9BACL</name>
<evidence type="ECO:0000313" key="1">
    <source>
        <dbReference type="EMBL" id="GIO47383.1"/>
    </source>
</evidence>
<accession>A0A920CSF5</accession>
<dbReference type="AlphaFoldDB" id="A0A920CSF5"/>
<protein>
    <submittedName>
        <fullName evidence="1">Uncharacterized protein</fullName>
    </submittedName>
</protein>
<organism evidence="1 2">
    <name type="scientific">Paenibacillus azoreducens</name>
    <dbReference type="NCBI Taxonomy" id="116718"/>
    <lineage>
        <taxon>Bacteria</taxon>
        <taxon>Bacillati</taxon>
        <taxon>Bacillota</taxon>
        <taxon>Bacilli</taxon>
        <taxon>Bacillales</taxon>
        <taxon>Paenibacillaceae</taxon>
        <taxon>Paenibacillus</taxon>
    </lineage>
</organism>
<gene>
    <name evidence="1" type="ORF">J34TS1_21480</name>
</gene>
<sequence length="83" mass="9390">MNNKDVASLLGELIEADKDEWVSLERLLNRYGVVGFFQKLDERMPLSTESLEKLQALQSLIDILSKRYVELGEGNGCEPAPHQ</sequence>
<dbReference type="EMBL" id="BORT01000007">
    <property type="protein sequence ID" value="GIO47383.1"/>
    <property type="molecule type" value="Genomic_DNA"/>
</dbReference>
<reference evidence="1 2" key="1">
    <citation type="submission" date="2021-03" db="EMBL/GenBank/DDBJ databases">
        <title>Antimicrobial resistance genes in bacteria isolated from Japanese honey, and their potential for conferring macrolide and lincosamide resistance in the American foulbrood pathogen Paenibacillus larvae.</title>
        <authorList>
            <person name="Okamoto M."/>
            <person name="Kumagai M."/>
            <person name="Kanamori H."/>
            <person name="Takamatsu D."/>
        </authorList>
    </citation>
    <scope>NUCLEOTIDE SEQUENCE [LARGE SCALE GENOMIC DNA]</scope>
    <source>
        <strain evidence="1 2">J34TS1</strain>
    </source>
</reference>
<comment type="caution">
    <text evidence="1">The sequence shown here is derived from an EMBL/GenBank/DDBJ whole genome shotgun (WGS) entry which is preliminary data.</text>
</comment>
<dbReference type="RefSeq" id="WP_212978242.1">
    <property type="nucleotide sequence ID" value="NZ_AP025343.1"/>
</dbReference>